<comment type="caution">
    <text evidence="1">The sequence shown here is derived from an EMBL/GenBank/DDBJ whole genome shotgun (WGS) entry which is preliminary data.</text>
</comment>
<name>A0A6G4V8I7_9ACTN</name>
<dbReference type="RefSeq" id="WP_165262268.1">
    <property type="nucleotide sequence ID" value="NZ_JAAKZY010000072.1"/>
</dbReference>
<dbReference type="Proteomes" id="UP000472335">
    <property type="component" value="Unassembled WGS sequence"/>
</dbReference>
<proteinExistence type="predicted"/>
<evidence type="ECO:0000313" key="1">
    <source>
        <dbReference type="EMBL" id="NGO10366.1"/>
    </source>
</evidence>
<gene>
    <name evidence="1" type="ORF">G5C60_22950</name>
</gene>
<sequence length="231" mass="24837">MTTTPHFILDESAKDPDADIWFAEPAGFTPLPLDILLASPDSPAAHELRTAFAPFLDAAPDEVTRQRFVAQVAEGQRLLAALREVGTVHCSIGLHRDDVDDTVSGNGQPLFSVLTLSWRDTAAASRAATAARAVTSAEGLANIEYLELPCGPATFSESVRTPSADSGLSPQALLQIHAHLPHPDCKRLVVLTLSTTAIARREQYRTILQQIAETVSFDNPLAEAESQGHRP</sequence>
<organism evidence="1 2">
    <name type="scientific">Streptomyces scabichelini</name>
    <dbReference type="NCBI Taxonomy" id="2711217"/>
    <lineage>
        <taxon>Bacteria</taxon>
        <taxon>Bacillati</taxon>
        <taxon>Actinomycetota</taxon>
        <taxon>Actinomycetes</taxon>
        <taxon>Kitasatosporales</taxon>
        <taxon>Streptomycetaceae</taxon>
        <taxon>Streptomyces</taxon>
    </lineage>
</organism>
<accession>A0A6G4V8I7</accession>
<protein>
    <submittedName>
        <fullName evidence="1">Uncharacterized protein</fullName>
    </submittedName>
</protein>
<dbReference type="EMBL" id="JAAKZY010000072">
    <property type="protein sequence ID" value="NGO10366.1"/>
    <property type="molecule type" value="Genomic_DNA"/>
</dbReference>
<dbReference type="AlphaFoldDB" id="A0A6G4V8I7"/>
<reference evidence="1 2" key="1">
    <citation type="submission" date="2020-02" db="EMBL/GenBank/DDBJ databases">
        <title>Whole-genome analyses of novel actinobacteria.</title>
        <authorList>
            <person name="Sahin N."/>
            <person name="Gencbay T."/>
        </authorList>
    </citation>
    <scope>NUCLEOTIDE SEQUENCE [LARGE SCALE GENOMIC DNA]</scope>
    <source>
        <strain evidence="1 2">HC44</strain>
    </source>
</reference>
<keyword evidence="2" id="KW-1185">Reference proteome</keyword>
<evidence type="ECO:0000313" key="2">
    <source>
        <dbReference type="Proteomes" id="UP000472335"/>
    </source>
</evidence>